<reference evidence="1" key="1">
    <citation type="submission" date="2020-09" db="EMBL/GenBank/DDBJ databases">
        <title>Genome-Enabled Discovery of Anthraquinone Biosynthesis in Senna tora.</title>
        <authorList>
            <person name="Kang S.-H."/>
            <person name="Pandey R.P."/>
            <person name="Lee C.-M."/>
            <person name="Sim J.-S."/>
            <person name="Jeong J.-T."/>
            <person name="Choi B.-S."/>
            <person name="Jung M."/>
            <person name="Ginzburg D."/>
            <person name="Zhao K."/>
            <person name="Won S.Y."/>
            <person name="Oh T.-J."/>
            <person name="Yu Y."/>
            <person name="Kim N.-H."/>
            <person name="Lee O.R."/>
            <person name="Lee T.-H."/>
            <person name="Bashyal P."/>
            <person name="Kim T.-S."/>
            <person name="Lee W.-H."/>
            <person name="Kawkins C."/>
            <person name="Kim C.-K."/>
            <person name="Kim J.S."/>
            <person name="Ahn B.O."/>
            <person name="Rhee S.Y."/>
            <person name="Sohng J.K."/>
        </authorList>
    </citation>
    <scope>NUCLEOTIDE SEQUENCE</scope>
    <source>
        <tissue evidence="1">Leaf</tissue>
    </source>
</reference>
<dbReference type="EMBL" id="JAAIUW010000011">
    <property type="protein sequence ID" value="KAF7809902.1"/>
    <property type="molecule type" value="Genomic_DNA"/>
</dbReference>
<evidence type="ECO:0000313" key="1">
    <source>
        <dbReference type="EMBL" id="KAF7809902.1"/>
    </source>
</evidence>
<sequence>MALITLTMFKPSPTLRLWFQLLCASLRSGESGGGKSESLVEATATAMDDGCLGFN</sequence>
<name>A0A834W5B2_9FABA</name>
<gene>
    <name evidence="1" type="ORF">G2W53_036645</name>
</gene>
<comment type="caution">
    <text evidence="1">The sequence shown here is derived from an EMBL/GenBank/DDBJ whole genome shotgun (WGS) entry which is preliminary data.</text>
</comment>
<proteinExistence type="predicted"/>
<organism evidence="1 2">
    <name type="scientific">Senna tora</name>
    <dbReference type="NCBI Taxonomy" id="362788"/>
    <lineage>
        <taxon>Eukaryota</taxon>
        <taxon>Viridiplantae</taxon>
        <taxon>Streptophyta</taxon>
        <taxon>Embryophyta</taxon>
        <taxon>Tracheophyta</taxon>
        <taxon>Spermatophyta</taxon>
        <taxon>Magnoliopsida</taxon>
        <taxon>eudicotyledons</taxon>
        <taxon>Gunneridae</taxon>
        <taxon>Pentapetalae</taxon>
        <taxon>rosids</taxon>
        <taxon>fabids</taxon>
        <taxon>Fabales</taxon>
        <taxon>Fabaceae</taxon>
        <taxon>Caesalpinioideae</taxon>
        <taxon>Cassia clade</taxon>
        <taxon>Senna</taxon>
    </lineage>
</organism>
<keyword evidence="2" id="KW-1185">Reference proteome</keyword>
<evidence type="ECO:0000313" key="2">
    <source>
        <dbReference type="Proteomes" id="UP000634136"/>
    </source>
</evidence>
<dbReference type="Proteomes" id="UP000634136">
    <property type="component" value="Unassembled WGS sequence"/>
</dbReference>
<protein>
    <submittedName>
        <fullName evidence="1">Uncharacterized protein</fullName>
    </submittedName>
</protein>
<accession>A0A834W5B2</accession>
<dbReference type="AlphaFoldDB" id="A0A834W5B2"/>